<comment type="caution">
    <text evidence="3">The sequence shown here is derived from an EMBL/GenBank/DDBJ whole genome shotgun (WGS) entry which is preliminary data.</text>
</comment>
<protein>
    <recommendedName>
        <fullName evidence="2">Rho termination factor-like N-terminal domain-containing protein</fullName>
    </recommendedName>
</protein>
<dbReference type="EMBL" id="SDRB02006071">
    <property type="protein sequence ID" value="THG13135.1"/>
    <property type="molecule type" value="Genomic_DNA"/>
</dbReference>
<evidence type="ECO:0000259" key="2">
    <source>
        <dbReference type="SMART" id="SM00959"/>
    </source>
</evidence>
<name>A0A4S4EC15_CAMSN</name>
<sequence length="459" mass="51608">MTHITNFLSIISLGSDPNAYPNRRFEYDPTRNTEQPSLVSDSCRQSLYIHTQTLTLAEFKLATCDSELRGHLKKCKTSIEVSSFISKPMSPAIHCVTQNFSGYGTTDGRCVPFSGVSGRAFSLSPSSSRGDYKTLSQIKIILPRFTSRGMYPLCKAGSSGYRRNPDFSRQNRHGFSRNRNRQNEERDGSETLEESELFPSKNGPLLSVSGGPKFQATATPGPREKEIVELFRKVQAQLRERAAVKEEKKTELSQRQDKESKTVDSLLKLLRKHTTQQGKQISSDGSSREFVLDQHDQNGAFEEEKSTISLDLNNTLKDEPRDSESPPLSRPVSNFQRRSPVPQLKFQQNHSESVADTLLDGKRHGTHLEPEIHELKLEIEPEPIFSNGDVFDGLSEDEPSDIDENYSEDDAEKQKPIVDKDLNSMKLPELRALAKSRGMKGFSKLKKRQLLELLIGGST</sequence>
<feature type="region of interest" description="Disordered" evidence="1">
    <location>
        <begin position="242"/>
        <end position="261"/>
    </location>
</feature>
<dbReference type="Pfam" id="PF07498">
    <property type="entry name" value="Rho_N"/>
    <property type="match status" value="1"/>
</dbReference>
<dbReference type="AlphaFoldDB" id="A0A4S4EC15"/>
<dbReference type="GO" id="GO:0006353">
    <property type="term" value="P:DNA-templated transcription termination"/>
    <property type="evidence" value="ECO:0007669"/>
    <property type="project" value="InterPro"/>
</dbReference>
<dbReference type="PANTHER" id="PTHR34449">
    <property type="entry name" value="RHO TERMINATION FACTOR"/>
    <property type="match status" value="1"/>
</dbReference>
<feature type="compositionally biased region" description="Acidic residues" evidence="1">
    <location>
        <begin position="394"/>
        <end position="411"/>
    </location>
</feature>
<dbReference type="STRING" id="542762.A0A4S4EC15"/>
<proteinExistence type="predicted"/>
<dbReference type="PANTHER" id="PTHR34449:SF5">
    <property type="entry name" value="ATP BINDING _ ATPASE"/>
    <property type="match status" value="1"/>
</dbReference>
<feature type="domain" description="Rho termination factor-like N-terminal" evidence="2">
    <location>
        <begin position="421"/>
        <end position="457"/>
    </location>
</feature>
<feature type="region of interest" description="Disordered" evidence="1">
    <location>
        <begin position="301"/>
        <end position="335"/>
    </location>
</feature>
<organism evidence="3 4">
    <name type="scientific">Camellia sinensis var. sinensis</name>
    <name type="common">China tea</name>
    <dbReference type="NCBI Taxonomy" id="542762"/>
    <lineage>
        <taxon>Eukaryota</taxon>
        <taxon>Viridiplantae</taxon>
        <taxon>Streptophyta</taxon>
        <taxon>Embryophyta</taxon>
        <taxon>Tracheophyta</taxon>
        <taxon>Spermatophyta</taxon>
        <taxon>Magnoliopsida</taxon>
        <taxon>eudicotyledons</taxon>
        <taxon>Gunneridae</taxon>
        <taxon>Pentapetalae</taxon>
        <taxon>asterids</taxon>
        <taxon>Ericales</taxon>
        <taxon>Theaceae</taxon>
        <taxon>Camellia</taxon>
    </lineage>
</organism>
<feature type="compositionally biased region" description="Basic and acidic residues" evidence="1">
    <location>
        <begin position="412"/>
        <end position="422"/>
    </location>
</feature>
<dbReference type="Proteomes" id="UP000306102">
    <property type="component" value="Unassembled WGS sequence"/>
</dbReference>
<keyword evidence="4" id="KW-1185">Reference proteome</keyword>
<evidence type="ECO:0000313" key="4">
    <source>
        <dbReference type="Proteomes" id="UP000306102"/>
    </source>
</evidence>
<gene>
    <name evidence="3" type="ORF">TEA_016817</name>
</gene>
<dbReference type="InterPro" id="IPR011112">
    <property type="entry name" value="Rho-like_N"/>
</dbReference>
<evidence type="ECO:0000313" key="3">
    <source>
        <dbReference type="EMBL" id="THG13135.1"/>
    </source>
</evidence>
<feature type="region of interest" description="Disordered" evidence="1">
    <location>
        <begin position="384"/>
        <end position="422"/>
    </location>
</feature>
<dbReference type="SMART" id="SM00959">
    <property type="entry name" value="Rho_N"/>
    <property type="match status" value="1"/>
</dbReference>
<evidence type="ECO:0000256" key="1">
    <source>
        <dbReference type="SAM" id="MobiDB-lite"/>
    </source>
</evidence>
<accession>A0A4S4EC15</accession>
<reference evidence="3 4" key="1">
    <citation type="journal article" date="2018" name="Proc. Natl. Acad. Sci. U.S.A.">
        <title>Draft genome sequence of Camellia sinensis var. sinensis provides insights into the evolution of the tea genome and tea quality.</title>
        <authorList>
            <person name="Wei C."/>
            <person name="Yang H."/>
            <person name="Wang S."/>
            <person name="Zhao J."/>
            <person name="Liu C."/>
            <person name="Gao L."/>
            <person name="Xia E."/>
            <person name="Lu Y."/>
            <person name="Tai Y."/>
            <person name="She G."/>
            <person name="Sun J."/>
            <person name="Cao H."/>
            <person name="Tong W."/>
            <person name="Gao Q."/>
            <person name="Li Y."/>
            <person name="Deng W."/>
            <person name="Jiang X."/>
            <person name="Wang W."/>
            <person name="Chen Q."/>
            <person name="Zhang S."/>
            <person name="Li H."/>
            <person name="Wu J."/>
            <person name="Wang P."/>
            <person name="Li P."/>
            <person name="Shi C."/>
            <person name="Zheng F."/>
            <person name="Jian J."/>
            <person name="Huang B."/>
            <person name="Shan D."/>
            <person name="Shi M."/>
            <person name="Fang C."/>
            <person name="Yue Y."/>
            <person name="Li F."/>
            <person name="Li D."/>
            <person name="Wei S."/>
            <person name="Han B."/>
            <person name="Jiang C."/>
            <person name="Yin Y."/>
            <person name="Xia T."/>
            <person name="Zhang Z."/>
            <person name="Bennetzen J.L."/>
            <person name="Zhao S."/>
            <person name="Wan X."/>
        </authorList>
    </citation>
    <scope>NUCLEOTIDE SEQUENCE [LARGE SCALE GENOMIC DNA]</scope>
    <source>
        <strain evidence="4">cv. Shuchazao</strain>
        <tissue evidence="3">Leaf</tissue>
    </source>
</reference>
<feature type="compositionally biased region" description="Basic residues" evidence="1">
    <location>
        <begin position="170"/>
        <end position="180"/>
    </location>
</feature>
<feature type="region of interest" description="Disordered" evidence="1">
    <location>
        <begin position="162"/>
        <end position="221"/>
    </location>
</feature>